<gene>
    <name evidence="1" type="ORF">AXK60_20535</name>
</gene>
<protein>
    <submittedName>
        <fullName evidence="1">Uncharacterized protein</fullName>
    </submittedName>
</protein>
<proteinExistence type="predicted"/>
<reference evidence="2" key="1">
    <citation type="submission" date="2016-02" db="EMBL/GenBank/DDBJ databases">
        <authorList>
            <person name="Wen L."/>
            <person name="He K."/>
            <person name="Yang H."/>
        </authorList>
    </citation>
    <scope>NUCLEOTIDE SEQUENCE [LARGE SCALE GENOMIC DNA]</scope>
    <source>
        <strain evidence="2">JCM 15929</strain>
    </source>
</reference>
<evidence type="ECO:0000313" key="1">
    <source>
        <dbReference type="EMBL" id="KXP14341.1"/>
    </source>
</evidence>
<dbReference type="AlphaFoldDB" id="A0A138AV54"/>
<dbReference type="Proteomes" id="UP000070258">
    <property type="component" value="Unassembled WGS sequence"/>
</dbReference>
<accession>A0A138AV54</accession>
<evidence type="ECO:0000313" key="2">
    <source>
        <dbReference type="Proteomes" id="UP000070258"/>
    </source>
</evidence>
<organism evidence="1 2">
    <name type="scientific">Tsukamurella pseudospumae</name>
    <dbReference type="NCBI Taxonomy" id="239498"/>
    <lineage>
        <taxon>Bacteria</taxon>
        <taxon>Bacillati</taxon>
        <taxon>Actinomycetota</taxon>
        <taxon>Actinomycetes</taxon>
        <taxon>Mycobacteriales</taxon>
        <taxon>Tsukamurellaceae</taxon>
        <taxon>Tsukamurella</taxon>
    </lineage>
</organism>
<dbReference type="EMBL" id="LSRF01000002">
    <property type="protein sequence ID" value="KXP14341.1"/>
    <property type="molecule type" value="Genomic_DNA"/>
</dbReference>
<dbReference type="RefSeq" id="WP_068569978.1">
    <property type="nucleotide sequence ID" value="NZ_LSRF01000002.1"/>
</dbReference>
<name>A0A138AV54_9ACTN</name>
<comment type="caution">
    <text evidence="1">The sequence shown here is derived from an EMBL/GenBank/DDBJ whole genome shotgun (WGS) entry which is preliminary data.</text>
</comment>
<sequence length="113" mass="12738">MATTEQRIDNTLFLARFVDPTLTREDITFADGATRVRGQLATEYLTANSRIVPNDPIPEHLVPEVERIVALGRKRGVEVDRDFFYVLGGRTLLLDGTDPEERIEEMVAEAKAH</sequence>